<accession>A0ABM5LYE9</accession>
<dbReference type="RefSeq" id="WP_004429562.1">
    <property type="nucleotide sequence ID" value="NC_014639.1"/>
</dbReference>
<gene>
    <name evidence="1" type="ordered locus">BATR1942_09790</name>
</gene>
<keyword evidence="2" id="KW-1185">Reference proteome</keyword>
<dbReference type="Proteomes" id="UP000006867">
    <property type="component" value="Chromosome"/>
</dbReference>
<dbReference type="EMBL" id="CP002207">
    <property type="protein sequence ID" value="ADP32891.1"/>
    <property type="molecule type" value="Genomic_DNA"/>
</dbReference>
<name>A0ABM5LYE9_BACA1</name>
<sequence length="45" mass="5051">MQVDATTVIAQYQAEIVRLTHELMMLRAFNSKQKETGEAAPQTAE</sequence>
<evidence type="ECO:0000313" key="2">
    <source>
        <dbReference type="Proteomes" id="UP000006867"/>
    </source>
</evidence>
<evidence type="ECO:0000313" key="1">
    <source>
        <dbReference type="EMBL" id="ADP32891.1"/>
    </source>
</evidence>
<reference evidence="1 2" key="1">
    <citation type="journal article" date="2011" name="Front. Microbiol.">
        <title>Genomic signatures of strain selection and enhancement in Bacillus atrophaeus var. globigii, a historical biowarfare simulant.</title>
        <authorList>
            <person name="Gibbons H.S."/>
            <person name="Broomall S.M."/>
            <person name="McNew L.A."/>
            <person name="Daligault H."/>
            <person name="Chapman C."/>
            <person name="Bruce D."/>
            <person name="Karavis M."/>
            <person name="Krepps M."/>
            <person name="McGregor P.A."/>
            <person name="Hong C."/>
            <person name="Park K.H."/>
            <person name="Akmal A."/>
            <person name="Feldman A."/>
            <person name="Lin J.S."/>
            <person name="Chang W.E."/>
            <person name="Higgs B.W."/>
            <person name="Demirev P."/>
            <person name="Lindquist J."/>
            <person name="Liem A."/>
            <person name="Fochler E."/>
            <person name="Read T.D."/>
            <person name="Tapia R."/>
            <person name="Johnson S."/>
            <person name="Bishop-Lilly K.A."/>
            <person name="Detter C."/>
            <person name="Han C."/>
            <person name="Sozhamannan S."/>
            <person name="Rosenzweig C.N."/>
            <person name="Skowronski E.W."/>
        </authorList>
    </citation>
    <scope>NUCLEOTIDE SEQUENCE [LARGE SCALE GENOMIC DNA]</scope>
    <source>
        <strain evidence="1 2">1942</strain>
    </source>
</reference>
<protein>
    <submittedName>
        <fullName evidence="1">Uncharacterized protein</fullName>
    </submittedName>
</protein>
<proteinExistence type="predicted"/>
<organism evidence="1 2">
    <name type="scientific">Bacillus atrophaeus (strain 1942)</name>
    <dbReference type="NCBI Taxonomy" id="720555"/>
    <lineage>
        <taxon>Bacteria</taxon>
        <taxon>Bacillati</taxon>
        <taxon>Bacillota</taxon>
        <taxon>Bacilli</taxon>
        <taxon>Bacillales</taxon>
        <taxon>Bacillaceae</taxon>
        <taxon>Bacillus</taxon>
    </lineage>
</organism>